<evidence type="ECO:0000256" key="3">
    <source>
        <dbReference type="ARBA" id="ARBA00023163"/>
    </source>
</evidence>
<dbReference type="InterPro" id="IPR016032">
    <property type="entry name" value="Sig_transdc_resp-reg_C-effctor"/>
</dbReference>
<name>E8N122_ANATU</name>
<evidence type="ECO:0000259" key="4">
    <source>
        <dbReference type="PROSITE" id="PS50043"/>
    </source>
</evidence>
<dbReference type="PRINTS" id="PR00038">
    <property type="entry name" value="HTHLUXR"/>
</dbReference>
<keyword evidence="6" id="KW-1185">Reference proteome</keyword>
<dbReference type="EMBL" id="AP012029">
    <property type="protein sequence ID" value="BAJ62567.1"/>
    <property type="molecule type" value="Genomic_DNA"/>
</dbReference>
<dbReference type="SMART" id="SM00421">
    <property type="entry name" value="HTH_LUXR"/>
    <property type="match status" value="1"/>
</dbReference>
<organism evidence="5 6">
    <name type="scientific">Anaerolinea thermophila (strain DSM 14523 / JCM 11388 / NBRC 100420 / UNI-1)</name>
    <dbReference type="NCBI Taxonomy" id="926569"/>
    <lineage>
        <taxon>Bacteria</taxon>
        <taxon>Bacillati</taxon>
        <taxon>Chloroflexota</taxon>
        <taxon>Anaerolineae</taxon>
        <taxon>Anaerolineales</taxon>
        <taxon>Anaerolineaceae</taxon>
        <taxon>Anaerolinea</taxon>
    </lineage>
</organism>
<sequence>MGMKSAEINLNFLGDGIALDFFSNSVIIIEQKFYKEIIGMTRILFLPDPHTLLWLEEEQPAEAILQALQRGEWLPPAPFHELPCADLRALQIEDMVLITRTAPRAVVQPYLPHLSRRQMEVLKGLAEGLTTRQIAYRLRISTRTVYLYVSDLKRRFDAGTRAELVRRAMIVLSSLRR</sequence>
<proteinExistence type="predicted"/>
<dbReference type="GO" id="GO:0006355">
    <property type="term" value="P:regulation of DNA-templated transcription"/>
    <property type="evidence" value="ECO:0007669"/>
    <property type="project" value="InterPro"/>
</dbReference>
<evidence type="ECO:0000313" key="6">
    <source>
        <dbReference type="Proteomes" id="UP000008922"/>
    </source>
</evidence>
<dbReference type="Pfam" id="PF00196">
    <property type="entry name" value="GerE"/>
    <property type="match status" value="1"/>
</dbReference>
<dbReference type="KEGG" id="atm:ANT_05330"/>
<dbReference type="PROSITE" id="PS50043">
    <property type="entry name" value="HTH_LUXR_2"/>
    <property type="match status" value="1"/>
</dbReference>
<keyword evidence="2" id="KW-0238">DNA-binding</keyword>
<accession>E8N122</accession>
<dbReference type="InterPro" id="IPR000792">
    <property type="entry name" value="Tscrpt_reg_LuxR_C"/>
</dbReference>
<dbReference type="InParanoid" id="E8N122"/>
<evidence type="ECO:0000256" key="1">
    <source>
        <dbReference type="ARBA" id="ARBA00023015"/>
    </source>
</evidence>
<dbReference type="Proteomes" id="UP000008922">
    <property type="component" value="Chromosome"/>
</dbReference>
<dbReference type="STRING" id="926569.ANT_05330"/>
<dbReference type="Gene3D" id="1.10.10.10">
    <property type="entry name" value="Winged helix-like DNA-binding domain superfamily/Winged helix DNA-binding domain"/>
    <property type="match status" value="1"/>
</dbReference>
<protein>
    <submittedName>
        <fullName evidence="5">LysR family transcriptional regulator</fullName>
    </submittedName>
</protein>
<reference evidence="5 6" key="1">
    <citation type="submission" date="2010-12" db="EMBL/GenBank/DDBJ databases">
        <title>Whole genome sequence of Anaerolinea thermophila UNI-1.</title>
        <authorList>
            <person name="Narita-Yamada S."/>
            <person name="Kishi E."/>
            <person name="Watanabe Y."/>
            <person name="Takasaki K."/>
            <person name="Ankai A."/>
            <person name="Oguchi A."/>
            <person name="Fukui S."/>
            <person name="Takahashi M."/>
            <person name="Yashiro I."/>
            <person name="Hosoyama A."/>
            <person name="Sekiguchi Y."/>
            <person name="Hanada S."/>
            <person name="Fujita N."/>
        </authorList>
    </citation>
    <scope>NUCLEOTIDE SEQUENCE [LARGE SCALE GENOMIC DNA]</scope>
    <source>
        <strain evidence="6">DSM 14523 / JCM 11388 / NBRC 100420 / UNI-1</strain>
    </source>
</reference>
<dbReference type="CDD" id="cd06170">
    <property type="entry name" value="LuxR_C_like"/>
    <property type="match status" value="1"/>
</dbReference>
<dbReference type="OrthoDB" id="165445at2"/>
<gene>
    <name evidence="5" type="ordered locus">ANT_05330</name>
</gene>
<dbReference type="GO" id="GO:0003677">
    <property type="term" value="F:DNA binding"/>
    <property type="evidence" value="ECO:0007669"/>
    <property type="project" value="UniProtKB-KW"/>
</dbReference>
<dbReference type="PANTHER" id="PTHR44688">
    <property type="entry name" value="DNA-BINDING TRANSCRIPTIONAL ACTIVATOR DEVR_DOSR"/>
    <property type="match status" value="1"/>
</dbReference>
<dbReference type="HOGENOM" id="CLU_1514874_0_0_0"/>
<evidence type="ECO:0000256" key="2">
    <source>
        <dbReference type="ARBA" id="ARBA00023125"/>
    </source>
</evidence>
<dbReference type="eggNOG" id="COG2197">
    <property type="taxonomic scope" value="Bacteria"/>
</dbReference>
<dbReference type="PANTHER" id="PTHR44688:SF16">
    <property type="entry name" value="DNA-BINDING TRANSCRIPTIONAL ACTIVATOR DEVR_DOSR"/>
    <property type="match status" value="1"/>
</dbReference>
<evidence type="ECO:0000313" key="5">
    <source>
        <dbReference type="EMBL" id="BAJ62567.1"/>
    </source>
</evidence>
<keyword evidence="1" id="KW-0805">Transcription regulation</keyword>
<keyword evidence="3" id="KW-0804">Transcription</keyword>
<dbReference type="AlphaFoldDB" id="E8N122"/>
<dbReference type="InterPro" id="IPR036388">
    <property type="entry name" value="WH-like_DNA-bd_sf"/>
</dbReference>
<feature type="domain" description="HTH luxR-type" evidence="4">
    <location>
        <begin position="107"/>
        <end position="172"/>
    </location>
</feature>
<dbReference type="SUPFAM" id="SSF46894">
    <property type="entry name" value="C-terminal effector domain of the bipartite response regulators"/>
    <property type="match status" value="1"/>
</dbReference>